<keyword evidence="2" id="KW-1185">Reference proteome</keyword>
<organism evidence="1 2">
    <name type="scientific">Plenodomus tracheiphilus IPT5</name>
    <dbReference type="NCBI Taxonomy" id="1408161"/>
    <lineage>
        <taxon>Eukaryota</taxon>
        <taxon>Fungi</taxon>
        <taxon>Dikarya</taxon>
        <taxon>Ascomycota</taxon>
        <taxon>Pezizomycotina</taxon>
        <taxon>Dothideomycetes</taxon>
        <taxon>Pleosporomycetidae</taxon>
        <taxon>Pleosporales</taxon>
        <taxon>Pleosporineae</taxon>
        <taxon>Leptosphaeriaceae</taxon>
        <taxon>Plenodomus</taxon>
    </lineage>
</organism>
<proteinExistence type="predicted"/>
<name>A0A6A7AVJ8_9PLEO</name>
<dbReference type="OrthoDB" id="6846267at2759"/>
<evidence type="ECO:0008006" key="3">
    <source>
        <dbReference type="Google" id="ProtNLM"/>
    </source>
</evidence>
<dbReference type="EMBL" id="MU006327">
    <property type="protein sequence ID" value="KAF2847321.1"/>
    <property type="molecule type" value="Genomic_DNA"/>
</dbReference>
<evidence type="ECO:0000313" key="2">
    <source>
        <dbReference type="Proteomes" id="UP000799423"/>
    </source>
</evidence>
<gene>
    <name evidence="1" type="ORF">T440DRAFT_212516</name>
</gene>
<sequence>MLRSWASISRVKTARTKLRKRSRNESDIGFFAAALSVVENGLVDDTYFQIFDLLNPSPGPIRERGAFATHTFDIVALLGGVHEDRLPAHYDSVISRWRNTILDFVTDGTPPCSTYPGKRQDCVDRKALLIDGDGVREVERHEYMDNDDGRRSRLFDLADKAAGFAGWDVLWVDVCR</sequence>
<reference evidence="1" key="1">
    <citation type="submission" date="2020-01" db="EMBL/GenBank/DDBJ databases">
        <authorList>
            <consortium name="DOE Joint Genome Institute"/>
            <person name="Haridas S."/>
            <person name="Albert R."/>
            <person name="Binder M."/>
            <person name="Bloem J."/>
            <person name="Labutti K."/>
            <person name="Salamov A."/>
            <person name="Andreopoulos B."/>
            <person name="Baker S.E."/>
            <person name="Barry K."/>
            <person name="Bills G."/>
            <person name="Bluhm B.H."/>
            <person name="Cannon C."/>
            <person name="Castanera R."/>
            <person name="Culley D.E."/>
            <person name="Daum C."/>
            <person name="Ezra D."/>
            <person name="Gonzalez J.B."/>
            <person name="Henrissat B."/>
            <person name="Kuo A."/>
            <person name="Liang C."/>
            <person name="Lipzen A."/>
            <person name="Lutzoni F."/>
            <person name="Magnuson J."/>
            <person name="Mondo S."/>
            <person name="Nolan M."/>
            <person name="Ohm R."/>
            <person name="Pangilinan J."/>
            <person name="Park H.-J."/>
            <person name="Ramirez L."/>
            <person name="Alfaro M."/>
            <person name="Sun H."/>
            <person name="Tritt A."/>
            <person name="Yoshinaga Y."/>
            <person name="Zwiers L.-H."/>
            <person name="Turgeon B.G."/>
            <person name="Goodwin S.B."/>
            <person name="Spatafora J.W."/>
            <person name="Crous P.W."/>
            <person name="Grigoriev I.V."/>
        </authorList>
    </citation>
    <scope>NUCLEOTIDE SEQUENCE</scope>
    <source>
        <strain evidence="1">IPT5</strain>
    </source>
</reference>
<accession>A0A6A7AVJ8</accession>
<evidence type="ECO:0000313" key="1">
    <source>
        <dbReference type="EMBL" id="KAF2847321.1"/>
    </source>
</evidence>
<dbReference type="AlphaFoldDB" id="A0A6A7AVJ8"/>
<dbReference type="Proteomes" id="UP000799423">
    <property type="component" value="Unassembled WGS sequence"/>
</dbReference>
<protein>
    <recommendedName>
        <fullName evidence="3">Carboxylesterase type B domain-containing protein</fullName>
    </recommendedName>
</protein>